<dbReference type="Proteomes" id="UP000094580">
    <property type="component" value="Unassembled WGS sequence"/>
</dbReference>
<dbReference type="PANTHER" id="PTHR43027:SF2">
    <property type="entry name" value="TRANSPORT PERMEASE PROTEIN"/>
    <property type="match status" value="1"/>
</dbReference>
<dbReference type="InterPro" id="IPR013525">
    <property type="entry name" value="ABC2_TM"/>
</dbReference>
<feature type="transmembrane region" description="Helical" evidence="5">
    <location>
        <begin position="250"/>
        <end position="274"/>
    </location>
</feature>
<comment type="subcellular location">
    <subcellularLocation>
        <location evidence="1">Membrane</location>
        <topology evidence="1">Multi-pass membrane protein</topology>
    </subcellularLocation>
</comment>
<keyword evidence="2 5" id="KW-0812">Transmembrane</keyword>
<evidence type="ECO:0000256" key="5">
    <source>
        <dbReference type="SAM" id="Phobius"/>
    </source>
</evidence>
<evidence type="ECO:0000313" key="8">
    <source>
        <dbReference type="Proteomes" id="UP000094580"/>
    </source>
</evidence>
<feature type="transmembrane region" description="Helical" evidence="5">
    <location>
        <begin position="21"/>
        <end position="40"/>
    </location>
</feature>
<comment type="caution">
    <text evidence="7">The sequence shown here is derived from an EMBL/GenBank/DDBJ whole genome shotgun (WGS) entry which is preliminary data.</text>
</comment>
<keyword evidence="4 5" id="KW-0472">Membrane</keyword>
<reference evidence="7 8" key="1">
    <citation type="submission" date="2016-07" db="EMBL/GenBank/DDBJ databases">
        <authorList>
            <person name="Townsley L."/>
            <person name="Shank E.A."/>
        </authorList>
    </citation>
    <scope>NUCLEOTIDE SEQUENCE [LARGE SCALE GENOMIC DNA]</scope>
    <source>
        <strain evidence="7 8">CH01</strain>
    </source>
</reference>
<evidence type="ECO:0000259" key="6">
    <source>
        <dbReference type="PROSITE" id="PS51012"/>
    </source>
</evidence>
<dbReference type="PROSITE" id="PS51012">
    <property type="entry name" value="ABC_TM2"/>
    <property type="match status" value="1"/>
</dbReference>
<dbReference type="Gene3D" id="3.40.1710.10">
    <property type="entry name" value="abc type-2 transporter like domain"/>
    <property type="match status" value="1"/>
</dbReference>
<evidence type="ECO:0000256" key="1">
    <source>
        <dbReference type="ARBA" id="ARBA00004141"/>
    </source>
</evidence>
<protein>
    <submittedName>
        <fullName evidence="7">ABC transporter permease</fullName>
    </submittedName>
</protein>
<dbReference type="Pfam" id="PF12698">
    <property type="entry name" value="ABC2_membrane_3"/>
    <property type="match status" value="1"/>
</dbReference>
<dbReference type="EMBL" id="MDKC01000013">
    <property type="protein sequence ID" value="ODG91871.1"/>
    <property type="molecule type" value="Genomic_DNA"/>
</dbReference>
<feature type="transmembrane region" description="Helical" evidence="5">
    <location>
        <begin position="226"/>
        <end position="244"/>
    </location>
</feature>
<dbReference type="InterPro" id="IPR052902">
    <property type="entry name" value="ABC-2_transporter"/>
</dbReference>
<dbReference type="PANTHER" id="PTHR43027">
    <property type="entry name" value="DOXORUBICIN RESISTANCE ABC TRANSPORTER PERMEASE PROTEIN DRRC-RELATED"/>
    <property type="match status" value="1"/>
</dbReference>
<evidence type="ECO:0000256" key="4">
    <source>
        <dbReference type="ARBA" id="ARBA00023136"/>
    </source>
</evidence>
<feature type="transmembrane region" description="Helical" evidence="5">
    <location>
        <begin position="286"/>
        <end position="304"/>
    </location>
</feature>
<name>A0ABX2ZRR3_9BACI</name>
<accession>A0ABX2ZRR3</accession>
<dbReference type="RefSeq" id="WP_069033695.1">
    <property type="nucleotide sequence ID" value="NZ_MDKC01000013.1"/>
</dbReference>
<evidence type="ECO:0000313" key="7">
    <source>
        <dbReference type="EMBL" id="ODG91871.1"/>
    </source>
</evidence>
<proteinExistence type="predicted"/>
<sequence>MKAYYQLTLAQLRIYVRNRQALIWTLLFPFFFMIIFGLMFNDGNTTSYSVNLIDYDNTQVSKQITTVLEKQKSLKIHKKTNELKSRKLLSDGKTDFVIVINKGFQNQVTTKQQSAPAKIKVLYNESNAGQLQGGIATITAYVDAASKQMAGYTPKIVTDFKGVAGITLSYLDFLVPGIIAMQIMNNNMNGVAGQIASWRERGVLRRMQGTTLRASTFIAAQITARLILNSLQAILTILIGYFGFDVSIRGSFLLVVLLVVLGTLTFMSIGFIIASLAKSPESAGPIAGFISFPLMFLGGVFFPVNNMPEYLQPIIKTIPITHLSTAMRDIMNVGASFGDLLPDFGWLCVWMVVSFLIAARTFRWE</sequence>
<feature type="domain" description="ABC transmembrane type-2" evidence="6">
    <location>
        <begin position="136"/>
        <end position="365"/>
    </location>
</feature>
<evidence type="ECO:0000256" key="2">
    <source>
        <dbReference type="ARBA" id="ARBA00022692"/>
    </source>
</evidence>
<dbReference type="InterPro" id="IPR047817">
    <property type="entry name" value="ABC2_TM_bact-type"/>
</dbReference>
<keyword evidence="3 5" id="KW-1133">Transmembrane helix</keyword>
<feature type="transmembrane region" description="Helical" evidence="5">
    <location>
        <begin position="344"/>
        <end position="362"/>
    </location>
</feature>
<evidence type="ECO:0000256" key="3">
    <source>
        <dbReference type="ARBA" id="ARBA00022989"/>
    </source>
</evidence>
<keyword evidence="8" id="KW-1185">Reference proteome</keyword>
<feature type="transmembrane region" description="Helical" evidence="5">
    <location>
        <begin position="162"/>
        <end position="181"/>
    </location>
</feature>
<organism evidence="7 8">
    <name type="scientific">Gottfriedia luciferensis</name>
    <dbReference type="NCBI Taxonomy" id="178774"/>
    <lineage>
        <taxon>Bacteria</taxon>
        <taxon>Bacillati</taxon>
        <taxon>Bacillota</taxon>
        <taxon>Bacilli</taxon>
        <taxon>Bacillales</taxon>
        <taxon>Bacillaceae</taxon>
        <taxon>Gottfriedia</taxon>
    </lineage>
</organism>
<gene>
    <name evidence="7" type="ORF">BED47_05165</name>
</gene>